<keyword evidence="5" id="KW-0804">Transcription</keyword>
<gene>
    <name evidence="9" type="ORF">H1W37_14905</name>
</gene>
<keyword evidence="3" id="KW-0731">Sigma factor</keyword>
<feature type="compositionally biased region" description="Basic and acidic residues" evidence="6">
    <location>
        <begin position="92"/>
        <end position="103"/>
    </location>
</feature>
<dbReference type="InterPro" id="IPR014284">
    <property type="entry name" value="RNA_pol_sigma-70_dom"/>
</dbReference>
<organism evidence="9 10">
    <name type="scientific">Stappia taiwanensis</name>
    <dbReference type="NCBI Taxonomy" id="992267"/>
    <lineage>
        <taxon>Bacteria</taxon>
        <taxon>Pseudomonadati</taxon>
        <taxon>Pseudomonadota</taxon>
        <taxon>Alphaproteobacteria</taxon>
        <taxon>Hyphomicrobiales</taxon>
        <taxon>Stappiaceae</taxon>
        <taxon>Stappia</taxon>
    </lineage>
</organism>
<dbReference type="Pfam" id="PF04545">
    <property type="entry name" value="Sigma70_r4"/>
    <property type="match status" value="1"/>
</dbReference>
<dbReference type="Gene3D" id="1.10.1740.10">
    <property type="match status" value="1"/>
</dbReference>
<dbReference type="Proteomes" id="UP000559404">
    <property type="component" value="Unassembled WGS sequence"/>
</dbReference>
<accession>A0A838Y1Y5</accession>
<evidence type="ECO:0000256" key="1">
    <source>
        <dbReference type="ARBA" id="ARBA00010641"/>
    </source>
</evidence>
<dbReference type="PANTHER" id="PTHR43133:SF62">
    <property type="entry name" value="RNA POLYMERASE SIGMA FACTOR SIGZ"/>
    <property type="match status" value="1"/>
</dbReference>
<dbReference type="SUPFAM" id="SSF88659">
    <property type="entry name" value="Sigma3 and sigma4 domains of RNA polymerase sigma factors"/>
    <property type="match status" value="1"/>
</dbReference>
<evidence type="ECO:0000259" key="7">
    <source>
        <dbReference type="Pfam" id="PF04542"/>
    </source>
</evidence>
<evidence type="ECO:0000256" key="6">
    <source>
        <dbReference type="SAM" id="MobiDB-lite"/>
    </source>
</evidence>
<feature type="domain" description="RNA polymerase sigma-70 region 4" evidence="8">
    <location>
        <begin position="128"/>
        <end position="177"/>
    </location>
</feature>
<dbReference type="GO" id="GO:0003677">
    <property type="term" value="F:DNA binding"/>
    <property type="evidence" value="ECO:0007669"/>
    <property type="project" value="UniProtKB-KW"/>
</dbReference>
<dbReference type="InterPro" id="IPR007630">
    <property type="entry name" value="RNA_pol_sigma70_r4"/>
</dbReference>
<evidence type="ECO:0000256" key="5">
    <source>
        <dbReference type="ARBA" id="ARBA00023163"/>
    </source>
</evidence>
<dbReference type="InterPro" id="IPR007627">
    <property type="entry name" value="RNA_pol_sigma70_r2"/>
</dbReference>
<dbReference type="InterPro" id="IPR036388">
    <property type="entry name" value="WH-like_DNA-bd_sf"/>
</dbReference>
<name>A0A838Y1Y5_9HYPH</name>
<evidence type="ECO:0000313" key="9">
    <source>
        <dbReference type="EMBL" id="MBA4612950.1"/>
    </source>
</evidence>
<dbReference type="GO" id="GO:0016987">
    <property type="term" value="F:sigma factor activity"/>
    <property type="evidence" value="ECO:0007669"/>
    <property type="project" value="UniProtKB-KW"/>
</dbReference>
<dbReference type="SUPFAM" id="SSF88946">
    <property type="entry name" value="Sigma2 domain of RNA polymerase sigma factors"/>
    <property type="match status" value="1"/>
</dbReference>
<protein>
    <submittedName>
        <fullName evidence="9">Sigma-70 family RNA polymerase sigma factor</fullName>
    </submittedName>
</protein>
<feature type="region of interest" description="Disordered" evidence="6">
    <location>
        <begin position="92"/>
        <end position="116"/>
    </location>
</feature>
<keyword evidence="10" id="KW-1185">Reference proteome</keyword>
<feature type="domain" description="RNA polymerase sigma-70 region 2" evidence="7">
    <location>
        <begin position="26"/>
        <end position="93"/>
    </location>
</feature>
<dbReference type="InterPro" id="IPR013325">
    <property type="entry name" value="RNA_pol_sigma_r2"/>
</dbReference>
<reference evidence="9 10" key="2">
    <citation type="submission" date="2020-08" db="EMBL/GenBank/DDBJ databases">
        <title>Stappia taiwanensis sp. nov., isolated from a coastal thermal spring.</title>
        <authorList>
            <person name="Kampfer P."/>
        </authorList>
    </citation>
    <scope>NUCLEOTIDE SEQUENCE [LARGE SCALE GENOMIC DNA]</scope>
    <source>
        <strain evidence="9 10">DSM 23284</strain>
    </source>
</reference>
<keyword evidence="4" id="KW-0238">DNA-binding</keyword>
<dbReference type="InterPro" id="IPR013324">
    <property type="entry name" value="RNA_pol_sigma_r3/r4-like"/>
</dbReference>
<evidence type="ECO:0000256" key="4">
    <source>
        <dbReference type="ARBA" id="ARBA00023125"/>
    </source>
</evidence>
<comment type="caution">
    <text evidence="9">The sequence shown here is derived from an EMBL/GenBank/DDBJ whole genome shotgun (WGS) entry which is preliminary data.</text>
</comment>
<comment type="similarity">
    <text evidence="1">Belongs to the sigma-70 factor family. ECF subfamily.</text>
</comment>
<evidence type="ECO:0000256" key="3">
    <source>
        <dbReference type="ARBA" id="ARBA00023082"/>
    </source>
</evidence>
<dbReference type="AlphaFoldDB" id="A0A838Y1Y5"/>
<sequence length="188" mass="21511">MTDQLHHARLIARVAEARDKTAFAELFDHFAPRIKAYLIRLGAEPGAAEDIVQDAMVTLWRKAHMFDARRASAATWLFRIARNRRIDTLRRDRSDRLDPEEPMLRPPAPDAQDDSLDARIRDDRVRHALKDLPPDQVELIRRAFYSGLSHSQIAEESGIPLGTVKSRIRLAFTKLRKTLEADSAVDRP</sequence>
<keyword evidence="2" id="KW-0805">Transcription regulation</keyword>
<evidence type="ECO:0000259" key="8">
    <source>
        <dbReference type="Pfam" id="PF04545"/>
    </source>
</evidence>
<dbReference type="NCBIfam" id="TIGR02937">
    <property type="entry name" value="sigma70-ECF"/>
    <property type="match status" value="1"/>
</dbReference>
<dbReference type="Pfam" id="PF04542">
    <property type="entry name" value="Sigma70_r2"/>
    <property type="match status" value="1"/>
</dbReference>
<proteinExistence type="inferred from homology"/>
<dbReference type="EMBL" id="JACEON010000014">
    <property type="protein sequence ID" value="MBA4612950.1"/>
    <property type="molecule type" value="Genomic_DNA"/>
</dbReference>
<dbReference type="GO" id="GO:0006352">
    <property type="term" value="P:DNA-templated transcription initiation"/>
    <property type="evidence" value="ECO:0007669"/>
    <property type="project" value="InterPro"/>
</dbReference>
<dbReference type="Gene3D" id="1.10.10.10">
    <property type="entry name" value="Winged helix-like DNA-binding domain superfamily/Winged helix DNA-binding domain"/>
    <property type="match status" value="1"/>
</dbReference>
<reference evidence="9 10" key="1">
    <citation type="submission" date="2020-07" db="EMBL/GenBank/DDBJ databases">
        <authorList>
            <person name="Li M."/>
        </authorList>
    </citation>
    <scope>NUCLEOTIDE SEQUENCE [LARGE SCALE GENOMIC DNA]</scope>
    <source>
        <strain evidence="9 10">DSM 23284</strain>
    </source>
</reference>
<dbReference type="CDD" id="cd06171">
    <property type="entry name" value="Sigma70_r4"/>
    <property type="match status" value="1"/>
</dbReference>
<evidence type="ECO:0000313" key="10">
    <source>
        <dbReference type="Proteomes" id="UP000559404"/>
    </source>
</evidence>
<dbReference type="InterPro" id="IPR039425">
    <property type="entry name" value="RNA_pol_sigma-70-like"/>
</dbReference>
<evidence type="ECO:0000256" key="2">
    <source>
        <dbReference type="ARBA" id="ARBA00023015"/>
    </source>
</evidence>
<dbReference type="PANTHER" id="PTHR43133">
    <property type="entry name" value="RNA POLYMERASE ECF-TYPE SIGMA FACTO"/>
    <property type="match status" value="1"/>
</dbReference>
<dbReference type="RefSeq" id="WP_181761140.1">
    <property type="nucleotide sequence ID" value="NZ_BMCR01000011.1"/>
</dbReference>